<dbReference type="InterPro" id="IPR050834">
    <property type="entry name" value="Glycosyltransf_2"/>
</dbReference>
<dbReference type="AlphaFoldDB" id="A0A0C1QWI7"/>
<protein>
    <submittedName>
        <fullName evidence="2">Glycosyl transferase</fullName>
    </submittedName>
</protein>
<dbReference type="EMBL" id="JXBL01000001">
    <property type="protein sequence ID" value="KIE42506.1"/>
    <property type="molecule type" value="Genomic_DNA"/>
</dbReference>
<comment type="caution">
    <text evidence="2">The sequence shown here is derived from an EMBL/GenBank/DDBJ whole genome shotgun (WGS) entry which is preliminary data.</text>
</comment>
<dbReference type="GO" id="GO:0016740">
    <property type="term" value="F:transferase activity"/>
    <property type="evidence" value="ECO:0007669"/>
    <property type="project" value="UniProtKB-KW"/>
</dbReference>
<organism evidence="2 3">
    <name type="scientific">Geobacter soli</name>
    <dbReference type="NCBI Taxonomy" id="1510391"/>
    <lineage>
        <taxon>Bacteria</taxon>
        <taxon>Pseudomonadati</taxon>
        <taxon>Thermodesulfobacteriota</taxon>
        <taxon>Desulfuromonadia</taxon>
        <taxon>Geobacterales</taxon>
        <taxon>Geobacteraceae</taxon>
        <taxon>Geobacter</taxon>
    </lineage>
</organism>
<keyword evidence="3" id="KW-1185">Reference proteome</keyword>
<dbReference type="Pfam" id="PF00535">
    <property type="entry name" value="Glycos_transf_2"/>
    <property type="match status" value="1"/>
</dbReference>
<dbReference type="SUPFAM" id="SSF53448">
    <property type="entry name" value="Nucleotide-diphospho-sugar transferases"/>
    <property type="match status" value="1"/>
</dbReference>
<evidence type="ECO:0000313" key="3">
    <source>
        <dbReference type="Proteomes" id="UP000031433"/>
    </source>
</evidence>
<accession>A0A0C1QWI7</accession>
<proteinExistence type="predicted"/>
<dbReference type="Proteomes" id="UP000031433">
    <property type="component" value="Unassembled WGS sequence"/>
</dbReference>
<gene>
    <name evidence="2" type="ORF">SE37_07630</name>
</gene>
<dbReference type="Gene3D" id="3.90.550.10">
    <property type="entry name" value="Spore Coat Polysaccharide Biosynthesis Protein SpsA, Chain A"/>
    <property type="match status" value="1"/>
</dbReference>
<dbReference type="InterPro" id="IPR029044">
    <property type="entry name" value="Nucleotide-diphossugar_trans"/>
</dbReference>
<sequence>MTLPFVSVIIPTFNRGALLEGTIRSFLTQKYPHDRFEILVADNNSTDNTKRVVERFQGGAVSVRYHFEPRQGVHYARNGAASIAVGDILYFTDDDMIADSLLLAEITAVFRLDDRIGCATGKVMPKFAVEPPAWVGRCLVNSLLSLTAYDREEELEVTRACIAYSCHQAILREAFFTSGGFNPENTAGVWIGDGETGLNLKLRAQGWLFAYTSRSLIYHVIPPERMTLGYLMKRMSNQANCDSCTDYRFHRQRWGILPRMLRRNTLGIARVALETILKIAAKKESWHFIPARCLYFARRNSYDIKLLLDGDFKALVERDDWIEKS</sequence>
<dbReference type="RefSeq" id="WP_039645134.1">
    <property type="nucleotide sequence ID" value="NZ_JXBL01000001.1"/>
</dbReference>
<dbReference type="CDD" id="cd00761">
    <property type="entry name" value="Glyco_tranf_GTA_type"/>
    <property type="match status" value="1"/>
</dbReference>
<evidence type="ECO:0000313" key="2">
    <source>
        <dbReference type="EMBL" id="KIE42506.1"/>
    </source>
</evidence>
<feature type="domain" description="Glycosyltransferase 2-like" evidence="1">
    <location>
        <begin position="7"/>
        <end position="113"/>
    </location>
</feature>
<dbReference type="InterPro" id="IPR001173">
    <property type="entry name" value="Glyco_trans_2-like"/>
</dbReference>
<name>A0A0C1QWI7_9BACT</name>
<reference evidence="2 3" key="1">
    <citation type="submission" date="2015-01" db="EMBL/GenBank/DDBJ databases">
        <title>Genome sequence of the anaerobic bacterium Geobacter soli GSS01, a dissimilatory Fe(III) reducer from soil.</title>
        <authorList>
            <person name="Yang G."/>
            <person name="Zhou S."/>
        </authorList>
    </citation>
    <scope>NUCLEOTIDE SEQUENCE [LARGE SCALE GENOMIC DNA]</scope>
    <source>
        <strain evidence="2 3">GSS01</strain>
    </source>
</reference>
<keyword evidence="2" id="KW-0808">Transferase</keyword>
<dbReference type="PANTHER" id="PTHR43685">
    <property type="entry name" value="GLYCOSYLTRANSFERASE"/>
    <property type="match status" value="1"/>
</dbReference>
<dbReference type="PANTHER" id="PTHR43685:SF3">
    <property type="entry name" value="SLR2126 PROTEIN"/>
    <property type="match status" value="1"/>
</dbReference>
<evidence type="ECO:0000259" key="1">
    <source>
        <dbReference type="Pfam" id="PF00535"/>
    </source>
</evidence>